<feature type="domain" description="Four-carbon acid sugar kinase N-terminal" evidence="13">
    <location>
        <begin position="2"/>
        <end position="226"/>
    </location>
</feature>
<dbReference type="InterPro" id="IPR042213">
    <property type="entry name" value="NBD_C_sf"/>
</dbReference>
<evidence type="ECO:0000256" key="12">
    <source>
        <dbReference type="ARBA" id="ARBA00041377"/>
    </source>
</evidence>
<evidence type="ECO:0000256" key="8">
    <source>
        <dbReference type="ARBA" id="ARBA00036346"/>
    </source>
</evidence>
<feature type="domain" description="Four-carbon acid sugar kinase nucleotide binding" evidence="14">
    <location>
        <begin position="253"/>
        <end position="409"/>
    </location>
</feature>
<dbReference type="Proteomes" id="UP001139648">
    <property type="component" value="Unassembled WGS sequence"/>
</dbReference>
<sequence>MIGAIADDFTGATDVAVALRRRGIRTLLYFGLPPQRAEAPEHDAVVIALKTRTVHKADAVARSLRALRWLRAHGAAEQVYFKYCSTFDSTPDGNIGPVLDALADAMDVPIVPMTPSSPEHGRTQYNGYLFVGDVLLGESPMRHHPLTPMTDSYLPRLLEAQSAYRSGVVTLPHVRGRGVERRLAELRGQGVRYAFVDALEDDDLMEAGRALAGAPLVAGAAGLAGGLAAAHARTRAGAGHGGAPAPEPSGPAAVLAGSCSARTLEQVHHMIEAGRPAYRLDALADQNADSLARGALAWYDTLRQGTGAPLIYSSLEPAKLRRVQEALGVERSASILEAAIGRIARGLVERGVTRLVTAGGETSGAVVSALGVPGGVIGAEAARGVPWILPSSGPALLLKSGNFGDPDLLLEASLADPRN</sequence>
<dbReference type="RefSeq" id="WP_253751233.1">
    <property type="nucleotide sequence ID" value="NZ_BAABKA010000064.1"/>
</dbReference>
<dbReference type="InterPro" id="IPR050007">
    <property type="entry name" value="OtnK"/>
</dbReference>
<comment type="catalytic activity">
    <reaction evidence="8">
        <text>3-dehydro-D-erythronate + ATP = 3-dehydro-4-O-phospho-D-erythronate + ADP + H(+)</text>
        <dbReference type="Rhea" id="RHEA:52556"/>
        <dbReference type="ChEBI" id="CHEBI:15378"/>
        <dbReference type="ChEBI" id="CHEBI:30616"/>
        <dbReference type="ChEBI" id="CHEBI:57958"/>
        <dbReference type="ChEBI" id="CHEBI:136593"/>
        <dbReference type="ChEBI" id="CHEBI:456216"/>
        <dbReference type="EC" id="2.7.1.217"/>
    </reaction>
</comment>
<evidence type="ECO:0000259" key="13">
    <source>
        <dbReference type="Pfam" id="PF07005"/>
    </source>
</evidence>
<keyword evidence="3" id="KW-0547">Nucleotide-binding</keyword>
<dbReference type="InterPro" id="IPR037051">
    <property type="entry name" value="4-carb_acid_sugar_kinase_N_sf"/>
</dbReference>
<keyword evidence="4" id="KW-0418">Kinase</keyword>
<gene>
    <name evidence="15" type="ORF">HD597_008659</name>
</gene>
<comment type="catalytic activity">
    <reaction evidence="7">
        <text>3-dehydro-L-erythronate + ATP = 3-dehydro-4-O-phospho-L-erythronate + ADP + H(+)</text>
        <dbReference type="Rhea" id="RHEA:52552"/>
        <dbReference type="ChEBI" id="CHEBI:15378"/>
        <dbReference type="ChEBI" id="CHEBI:30616"/>
        <dbReference type="ChEBI" id="CHEBI:136592"/>
        <dbReference type="ChEBI" id="CHEBI:136670"/>
        <dbReference type="ChEBI" id="CHEBI:456216"/>
        <dbReference type="EC" id="2.7.1.217"/>
    </reaction>
</comment>
<evidence type="ECO:0000256" key="5">
    <source>
        <dbReference type="ARBA" id="ARBA00022840"/>
    </source>
</evidence>
<keyword evidence="2" id="KW-0808">Transferase</keyword>
<dbReference type="Gene3D" id="3.40.50.10840">
    <property type="entry name" value="Putative sugar-binding, N-terminal domain"/>
    <property type="match status" value="1"/>
</dbReference>
<protein>
    <recommendedName>
        <fullName evidence="11">3-oxo-tetronate kinase</fullName>
        <ecNumber evidence="10">2.7.1.217</ecNumber>
    </recommendedName>
    <alternativeName>
        <fullName evidence="12">3-dehydrotetronate 4-kinase</fullName>
    </alternativeName>
</protein>
<dbReference type="Gene3D" id="3.40.980.20">
    <property type="entry name" value="Four-carbon acid sugar kinase, nucleotide binding domain"/>
    <property type="match status" value="1"/>
</dbReference>
<dbReference type="GO" id="GO:0005524">
    <property type="term" value="F:ATP binding"/>
    <property type="evidence" value="ECO:0007669"/>
    <property type="project" value="UniProtKB-KW"/>
</dbReference>
<keyword evidence="5" id="KW-0067">ATP-binding</keyword>
<evidence type="ECO:0000313" key="16">
    <source>
        <dbReference type="Proteomes" id="UP001139648"/>
    </source>
</evidence>
<dbReference type="EMBL" id="JAMZEB010000002">
    <property type="protein sequence ID" value="MCP2361639.1"/>
    <property type="molecule type" value="Genomic_DNA"/>
</dbReference>
<dbReference type="Pfam" id="PF07005">
    <property type="entry name" value="SBD_N"/>
    <property type="match status" value="1"/>
</dbReference>
<dbReference type="AlphaFoldDB" id="A0A9X2GQN3"/>
<dbReference type="SUPFAM" id="SSF142764">
    <property type="entry name" value="YgbK-like"/>
    <property type="match status" value="1"/>
</dbReference>
<accession>A0A9X2GQN3</accession>
<comment type="function">
    <text evidence="9">Catalyzes the ATP-dependent phosphorylation of 3-oxo-tetronate to 3-oxo-tetronate 4-phosphate.</text>
</comment>
<dbReference type="NCBIfam" id="NF043035">
    <property type="entry name" value="OxoTetrKin"/>
    <property type="match status" value="1"/>
</dbReference>
<evidence type="ECO:0000256" key="7">
    <source>
        <dbReference type="ARBA" id="ARBA00035898"/>
    </source>
</evidence>
<evidence type="ECO:0000256" key="1">
    <source>
        <dbReference type="ARBA" id="ARBA00005715"/>
    </source>
</evidence>
<dbReference type="InterPro" id="IPR010737">
    <property type="entry name" value="4-carb_acid_sugar_kinase_N"/>
</dbReference>
<reference evidence="15" key="1">
    <citation type="submission" date="2022-06" db="EMBL/GenBank/DDBJ databases">
        <title>Sequencing the genomes of 1000 actinobacteria strains.</title>
        <authorList>
            <person name="Klenk H.-P."/>
        </authorList>
    </citation>
    <scope>NUCLEOTIDE SEQUENCE</scope>
    <source>
        <strain evidence="15">DSM 46694</strain>
    </source>
</reference>
<comment type="similarity">
    <text evidence="1">Belongs to the four-carbon acid sugar kinase family.</text>
</comment>
<evidence type="ECO:0000256" key="3">
    <source>
        <dbReference type="ARBA" id="ARBA00022741"/>
    </source>
</evidence>
<dbReference type="Pfam" id="PF17042">
    <property type="entry name" value="NBD_C"/>
    <property type="match status" value="1"/>
</dbReference>
<dbReference type="EC" id="2.7.1.217" evidence="10"/>
<evidence type="ECO:0000256" key="11">
    <source>
        <dbReference type="ARBA" id="ARBA00039461"/>
    </source>
</evidence>
<evidence type="ECO:0000313" key="15">
    <source>
        <dbReference type="EMBL" id="MCP2361639.1"/>
    </source>
</evidence>
<evidence type="ECO:0000259" key="14">
    <source>
        <dbReference type="Pfam" id="PF17042"/>
    </source>
</evidence>
<evidence type="ECO:0000256" key="9">
    <source>
        <dbReference type="ARBA" id="ARBA00037335"/>
    </source>
</evidence>
<proteinExistence type="inferred from homology"/>
<evidence type="ECO:0000256" key="6">
    <source>
        <dbReference type="ARBA" id="ARBA00023277"/>
    </source>
</evidence>
<evidence type="ECO:0000256" key="10">
    <source>
        <dbReference type="ARBA" id="ARBA00039095"/>
    </source>
</evidence>
<keyword evidence="6" id="KW-0119">Carbohydrate metabolism</keyword>
<keyword evidence="16" id="KW-1185">Reference proteome</keyword>
<name>A0A9X2GQN3_9ACTN</name>
<evidence type="ECO:0000256" key="2">
    <source>
        <dbReference type="ARBA" id="ARBA00022679"/>
    </source>
</evidence>
<dbReference type="InterPro" id="IPR031475">
    <property type="entry name" value="NBD_C"/>
</dbReference>
<dbReference type="GO" id="GO:0016301">
    <property type="term" value="F:kinase activity"/>
    <property type="evidence" value="ECO:0007669"/>
    <property type="project" value="UniProtKB-KW"/>
</dbReference>
<comment type="caution">
    <text evidence="15">The sequence shown here is derived from an EMBL/GenBank/DDBJ whole genome shotgun (WGS) entry which is preliminary data.</text>
</comment>
<organism evidence="15 16">
    <name type="scientific">Nonomuraea thailandensis</name>
    <dbReference type="NCBI Taxonomy" id="1188745"/>
    <lineage>
        <taxon>Bacteria</taxon>
        <taxon>Bacillati</taxon>
        <taxon>Actinomycetota</taxon>
        <taxon>Actinomycetes</taxon>
        <taxon>Streptosporangiales</taxon>
        <taxon>Streptosporangiaceae</taxon>
        <taxon>Nonomuraea</taxon>
    </lineage>
</organism>
<evidence type="ECO:0000256" key="4">
    <source>
        <dbReference type="ARBA" id="ARBA00022777"/>
    </source>
</evidence>